<name>W9GMD9_9MICO</name>
<dbReference type="GO" id="GO:0016705">
    <property type="term" value="F:oxidoreductase activity, acting on paired donors, with incorporation or reduction of molecular oxygen"/>
    <property type="evidence" value="ECO:0007669"/>
    <property type="project" value="InterPro"/>
</dbReference>
<dbReference type="InterPro" id="IPR050766">
    <property type="entry name" value="Bact_Lucif_Oxidored"/>
</dbReference>
<reference evidence="5" key="1">
    <citation type="submission" date="2013-08" db="EMBL/GenBank/DDBJ databases">
        <title>Intrasporangium oryzae NRRL B-24470.</title>
        <authorList>
            <person name="Liu H."/>
            <person name="Wang G."/>
        </authorList>
    </citation>
    <scope>NUCLEOTIDE SEQUENCE [LARGE SCALE GENOMIC DNA]</scope>
    <source>
        <strain evidence="5">Q5-1</strain>
    </source>
</reference>
<dbReference type="InterPro" id="IPR022290">
    <property type="entry name" value="LLM_Atu2307-like"/>
</dbReference>
<sequence length="345" mass="37277">MDVELGLDTFGDIALLPDGSPLHPAAVIREVMAEGQLADRLGLDFIGLGEHHRADYAIAAPDTVLAGLAASTEHIRLGSSVTVLSSDDPVRVFERFATVDAISQGRAEITVGRGSFIESFPLFGLDLQDYETLFSEKLDLLSAILTEQPVAWEGTTRPPLTVDRVQPGTESGRLTTWVGVGGTPQSVVRAAHYGLPIVVAIIGGATRQFVPLVDLYRRALSEMGKPELPVAIHSPGYVAATDEQAQEEYLPHFIGYMNVIGRERRWAPMTKEQALVQMGPDGAVYCGSPDTVAQKIAESMRLLGATRFQLKYSMGTLPHELRSSCIRLYAQEVAPRVRDLLGGGA</sequence>
<protein>
    <submittedName>
        <fullName evidence="4">Luciferase</fullName>
    </submittedName>
</protein>
<comment type="caution">
    <text evidence="4">The sequence shown here is derived from an EMBL/GenBank/DDBJ whole genome shotgun (WGS) entry which is preliminary data.</text>
</comment>
<dbReference type="Proteomes" id="UP000019494">
    <property type="component" value="Unassembled WGS sequence"/>
</dbReference>
<accession>W9GMD9</accession>
<dbReference type="Gene3D" id="3.20.20.30">
    <property type="entry name" value="Luciferase-like domain"/>
    <property type="match status" value="1"/>
</dbReference>
<dbReference type="GO" id="GO:0004497">
    <property type="term" value="F:monooxygenase activity"/>
    <property type="evidence" value="ECO:0007669"/>
    <property type="project" value="UniProtKB-KW"/>
</dbReference>
<dbReference type="GO" id="GO:0005829">
    <property type="term" value="C:cytosol"/>
    <property type="evidence" value="ECO:0007669"/>
    <property type="project" value="TreeGrafter"/>
</dbReference>
<dbReference type="RefSeq" id="WP_034713305.1">
    <property type="nucleotide sequence ID" value="NZ_AWQS01000012.1"/>
</dbReference>
<evidence type="ECO:0000256" key="2">
    <source>
        <dbReference type="ARBA" id="ARBA00023033"/>
    </source>
</evidence>
<dbReference type="SUPFAM" id="SSF51679">
    <property type="entry name" value="Bacterial luciferase-like"/>
    <property type="match status" value="1"/>
</dbReference>
<dbReference type="OrthoDB" id="9776438at2"/>
<proteinExistence type="predicted"/>
<dbReference type="InterPro" id="IPR011251">
    <property type="entry name" value="Luciferase-like_dom"/>
</dbReference>
<keyword evidence="1" id="KW-0560">Oxidoreductase</keyword>
<keyword evidence="2" id="KW-0503">Monooxygenase</keyword>
<evidence type="ECO:0000259" key="3">
    <source>
        <dbReference type="Pfam" id="PF00296"/>
    </source>
</evidence>
<evidence type="ECO:0000313" key="4">
    <source>
        <dbReference type="EMBL" id="EWT07431.1"/>
    </source>
</evidence>
<dbReference type="NCBIfam" id="TIGR03858">
    <property type="entry name" value="LLM_2I7G"/>
    <property type="match status" value="1"/>
</dbReference>
<gene>
    <name evidence="4" type="ORF">N864_07265</name>
</gene>
<dbReference type="InterPro" id="IPR036661">
    <property type="entry name" value="Luciferase-like_sf"/>
</dbReference>
<dbReference type="PATRIC" id="fig|584657.3.peg.605"/>
<dbReference type="EMBL" id="AWQS01000012">
    <property type="protein sequence ID" value="EWT07431.1"/>
    <property type="molecule type" value="Genomic_DNA"/>
</dbReference>
<evidence type="ECO:0000256" key="1">
    <source>
        <dbReference type="ARBA" id="ARBA00023002"/>
    </source>
</evidence>
<dbReference type="Pfam" id="PF00296">
    <property type="entry name" value="Bac_luciferase"/>
    <property type="match status" value="1"/>
</dbReference>
<evidence type="ECO:0000313" key="5">
    <source>
        <dbReference type="Proteomes" id="UP000019494"/>
    </source>
</evidence>
<dbReference type="AlphaFoldDB" id="W9GMD9"/>
<dbReference type="PANTHER" id="PTHR30137:SF8">
    <property type="entry name" value="BLR5498 PROTEIN"/>
    <property type="match status" value="1"/>
</dbReference>
<keyword evidence="5" id="KW-1185">Reference proteome</keyword>
<feature type="domain" description="Luciferase-like" evidence="3">
    <location>
        <begin position="20"/>
        <end position="306"/>
    </location>
</feature>
<dbReference type="PANTHER" id="PTHR30137">
    <property type="entry name" value="LUCIFERASE-LIKE MONOOXYGENASE"/>
    <property type="match status" value="1"/>
</dbReference>
<organism evidence="4 5">
    <name type="scientific">Intrasporangium chromatireducens Q5-1</name>
    <dbReference type="NCBI Taxonomy" id="584657"/>
    <lineage>
        <taxon>Bacteria</taxon>
        <taxon>Bacillati</taxon>
        <taxon>Actinomycetota</taxon>
        <taxon>Actinomycetes</taxon>
        <taxon>Micrococcales</taxon>
        <taxon>Intrasporangiaceae</taxon>
        <taxon>Intrasporangium</taxon>
    </lineage>
</organism>